<evidence type="ECO:0000313" key="4">
    <source>
        <dbReference type="EMBL" id="MCR2807750.1"/>
    </source>
</evidence>
<keyword evidence="2" id="KW-0012">Acyltransferase</keyword>
<dbReference type="Pfam" id="PF00583">
    <property type="entry name" value="Acetyltransf_1"/>
    <property type="match status" value="1"/>
</dbReference>
<dbReference type="InterPro" id="IPR016181">
    <property type="entry name" value="Acyl_CoA_acyltransferase"/>
</dbReference>
<dbReference type="SUPFAM" id="SSF55729">
    <property type="entry name" value="Acyl-CoA N-acyltransferases (Nat)"/>
    <property type="match status" value="1"/>
</dbReference>
<dbReference type="RefSeq" id="WP_257452520.1">
    <property type="nucleotide sequence ID" value="NZ_JANIPJ010000033.1"/>
</dbReference>
<dbReference type="AlphaFoldDB" id="A0A9X2MWH9"/>
<accession>A0A9X2MWH9</accession>
<keyword evidence="5" id="KW-1185">Reference proteome</keyword>
<evidence type="ECO:0000256" key="1">
    <source>
        <dbReference type="ARBA" id="ARBA00022679"/>
    </source>
</evidence>
<dbReference type="PANTHER" id="PTHR43072:SF51">
    <property type="entry name" value="ABC SUPERFAMILY TRANSPORT PROTEIN"/>
    <property type="match status" value="1"/>
</dbReference>
<protein>
    <submittedName>
        <fullName evidence="4">GNAT family N-acetyltransferase</fullName>
    </submittedName>
</protein>
<dbReference type="Gene3D" id="3.40.630.30">
    <property type="match status" value="1"/>
</dbReference>
<name>A0A9X2MWH9_9BACL</name>
<dbReference type="EMBL" id="JANIPJ010000033">
    <property type="protein sequence ID" value="MCR2807750.1"/>
    <property type="molecule type" value="Genomic_DNA"/>
</dbReference>
<organism evidence="4 5">
    <name type="scientific">Paenibacillus soyae</name>
    <dbReference type="NCBI Taxonomy" id="2969249"/>
    <lineage>
        <taxon>Bacteria</taxon>
        <taxon>Bacillati</taxon>
        <taxon>Bacillota</taxon>
        <taxon>Bacilli</taxon>
        <taxon>Bacillales</taxon>
        <taxon>Paenibacillaceae</taxon>
        <taxon>Paenibacillus</taxon>
    </lineage>
</organism>
<feature type="domain" description="N-acetyltransferase" evidence="3">
    <location>
        <begin position="15"/>
        <end position="172"/>
    </location>
</feature>
<dbReference type="InterPro" id="IPR000182">
    <property type="entry name" value="GNAT_dom"/>
</dbReference>
<evidence type="ECO:0000259" key="3">
    <source>
        <dbReference type="PROSITE" id="PS51186"/>
    </source>
</evidence>
<keyword evidence="1" id="KW-0808">Transferase</keyword>
<reference evidence="4" key="1">
    <citation type="submission" date="2022-08" db="EMBL/GenBank/DDBJ databases">
        <title>The genomic sequence of strain Paenibacillus sp. SCIV0701.</title>
        <authorList>
            <person name="Zhao H."/>
        </authorList>
    </citation>
    <scope>NUCLEOTIDE SEQUENCE</scope>
    <source>
        <strain evidence="4">SCIV0701</strain>
    </source>
</reference>
<dbReference type="Proteomes" id="UP001141950">
    <property type="component" value="Unassembled WGS sequence"/>
</dbReference>
<comment type="caution">
    <text evidence="4">The sequence shown here is derived from an EMBL/GenBank/DDBJ whole genome shotgun (WGS) entry which is preliminary data.</text>
</comment>
<dbReference type="PANTHER" id="PTHR43072">
    <property type="entry name" value="N-ACETYLTRANSFERASE"/>
    <property type="match status" value="1"/>
</dbReference>
<sequence length="181" mass="20048">MVIDEREYEINGVTYTVRSAEKSDAEQLSALRVRIDGETENMDREAGEAFIDPAGFARLIEEDGKAVNHLFLVAVARNQIVGYSRCAGSPLKRLRHKAEFGVGVLKDYWGCGIGRNLLARSIAWADENGIAKMTLQVLETNAAAIGLYEKLGFEVEGTLKNDKLLSDGKYYDTVLMGRWNG</sequence>
<proteinExistence type="predicted"/>
<evidence type="ECO:0000256" key="2">
    <source>
        <dbReference type="ARBA" id="ARBA00023315"/>
    </source>
</evidence>
<evidence type="ECO:0000313" key="5">
    <source>
        <dbReference type="Proteomes" id="UP001141950"/>
    </source>
</evidence>
<dbReference type="GO" id="GO:0016747">
    <property type="term" value="F:acyltransferase activity, transferring groups other than amino-acyl groups"/>
    <property type="evidence" value="ECO:0007669"/>
    <property type="project" value="InterPro"/>
</dbReference>
<dbReference type="CDD" id="cd04301">
    <property type="entry name" value="NAT_SF"/>
    <property type="match status" value="1"/>
</dbReference>
<dbReference type="PROSITE" id="PS51186">
    <property type="entry name" value="GNAT"/>
    <property type="match status" value="1"/>
</dbReference>
<gene>
    <name evidence="4" type="ORF">NQZ67_28110</name>
</gene>